<feature type="domain" description="ADP ribosyltransferase" evidence="1">
    <location>
        <begin position="323"/>
        <end position="474"/>
    </location>
</feature>
<accession>A0A6N3I3R6</accession>
<dbReference type="SUPFAM" id="SSF56399">
    <property type="entry name" value="ADP-ribosylation"/>
    <property type="match status" value="1"/>
</dbReference>
<dbReference type="InterPro" id="IPR003540">
    <property type="entry name" value="ADP-ribosyltransferase"/>
</dbReference>
<reference evidence="3" key="1">
    <citation type="submission" date="2019-11" db="EMBL/GenBank/DDBJ databases">
        <authorList>
            <person name="Feng L."/>
        </authorList>
    </citation>
    <scope>NUCLEOTIDE SEQUENCE</scope>
    <source>
        <strain evidence="3">ChathewayiLFYP18</strain>
    </source>
</reference>
<protein>
    <submittedName>
        <fullName evidence="3">Phage Mu protein F like protein</fullName>
    </submittedName>
</protein>
<dbReference type="GO" id="GO:0005576">
    <property type="term" value="C:extracellular region"/>
    <property type="evidence" value="ECO:0007669"/>
    <property type="project" value="InterPro"/>
</dbReference>
<dbReference type="Pfam" id="PF03496">
    <property type="entry name" value="ADPrib_exo_Tox"/>
    <property type="match status" value="1"/>
</dbReference>
<proteinExistence type="predicted"/>
<gene>
    <name evidence="3" type="ORF">CHLFYP18_04581</name>
</gene>
<dbReference type="RefSeq" id="WP_107435397.1">
    <property type="nucleotide sequence ID" value="NZ_CACRUH010000101.1"/>
</dbReference>
<dbReference type="AlphaFoldDB" id="A0A6N3I3R6"/>
<feature type="domain" description="Phage head morphogenesis" evidence="2">
    <location>
        <begin position="198"/>
        <end position="296"/>
    </location>
</feature>
<dbReference type="PROSITE" id="PS51996">
    <property type="entry name" value="TR_MART"/>
    <property type="match status" value="1"/>
</dbReference>
<dbReference type="GeneID" id="93278906"/>
<evidence type="ECO:0000259" key="1">
    <source>
        <dbReference type="Pfam" id="PF03496"/>
    </source>
</evidence>
<dbReference type="InterPro" id="IPR006528">
    <property type="entry name" value="Phage_head_morphogenesis_dom"/>
</dbReference>
<dbReference type="NCBIfam" id="TIGR01641">
    <property type="entry name" value="phageSPP1_gp7"/>
    <property type="match status" value="1"/>
</dbReference>
<evidence type="ECO:0000313" key="3">
    <source>
        <dbReference type="EMBL" id="VYU83802.1"/>
    </source>
</evidence>
<name>A0A6N3I3R6_9FIRM</name>
<dbReference type="Gene3D" id="3.90.176.10">
    <property type="entry name" value="Toxin ADP-ribosyltransferase, Chain A, domain 1"/>
    <property type="match status" value="1"/>
</dbReference>
<sequence>MSQKERNEWIERAKQRVLNNAEITDQSVKEIMFLFDEAAWTLETEINSMFQKYATENGLTNAEASKLLTGSEYSRWKKGIEEYLKEAEGDSKTLLELNTLAMKSRISRKEQMLATVYQTMITLSRDTETKITDLLGDMFKTNYYRGCYDVQSILGVGFNVSKVDVKMLQRILKHPWSGKNYSQALWENTDKLATLAKRELTMGFMNGSSVQKMAKEINDVMGKGRYAAERLVRTESSYFSNQGELASYREMGIQEYTFLGGGCEICMELNGQSFPLDEAEPGLNLPPIHPNCKCTIKAKAKIDLFKDREGVNPLESNPKFEEWKKKYVDTPAPEPIIKLSENEQHAINSYISSEAYTWNDKLRRGVKLTKEEKKQISNLDSALQKMPTYQGVLYRSVSDFGIPDVQEFIVGHKPGMEISFPEFLSSSTEVYDDSFPIQYVITSKTGRDIRKFNSQEKEILFERDSMFYISKVVNNVIYMEEI</sequence>
<organism evidence="3">
    <name type="scientific">Hungatella hathewayi</name>
    <dbReference type="NCBI Taxonomy" id="154046"/>
    <lineage>
        <taxon>Bacteria</taxon>
        <taxon>Bacillati</taxon>
        <taxon>Bacillota</taxon>
        <taxon>Clostridia</taxon>
        <taxon>Lachnospirales</taxon>
        <taxon>Lachnospiraceae</taxon>
        <taxon>Hungatella</taxon>
    </lineage>
</organism>
<dbReference type="EMBL" id="CACRUH010000101">
    <property type="protein sequence ID" value="VYU83802.1"/>
    <property type="molecule type" value="Genomic_DNA"/>
</dbReference>
<dbReference type="Pfam" id="PF04233">
    <property type="entry name" value="Phage_Mu_F"/>
    <property type="match status" value="1"/>
</dbReference>
<evidence type="ECO:0000259" key="2">
    <source>
        <dbReference type="Pfam" id="PF04233"/>
    </source>
</evidence>